<feature type="domain" description="Aminotransferase class I/classII large" evidence="13">
    <location>
        <begin position="52"/>
        <end position="389"/>
    </location>
</feature>
<evidence type="ECO:0000313" key="15">
    <source>
        <dbReference type="Proteomes" id="UP000319828"/>
    </source>
</evidence>
<evidence type="ECO:0000256" key="7">
    <source>
        <dbReference type="ARBA" id="ARBA00022756"/>
    </source>
</evidence>
<organism evidence="14 15">
    <name type="scientific">Vibrio algivorus</name>
    <dbReference type="NCBI Taxonomy" id="1667024"/>
    <lineage>
        <taxon>Bacteria</taxon>
        <taxon>Pseudomonadati</taxon>
        <taxon>Pseudomonadota</taxon>
        <taxon>Gammaproteobacteria</taxon>
        <taxon>Vibrionales</taxon>
        <taxon>Vibrionaceae</taxon>
        <taxon>Vibrio</taxon>
    </lineage>
</organism>
<dbReference type="GO" id="GO:0030170">
    <property type="term" value="F:pyridoxal phosphate binding"/>
    <property type="evidence" value="ECO:0007669"/>
    <property type="project" value="InterPro"/>
</dbReference>
<dbReference type="Gene3D" id="3.40.640.10">
    <property type="entry name" value="Type I PLP-dependent aspartate aminotransferase-like (Major domain)"/>
    <property type="match status" value="1"/>
</dbReference>
<dbReference type="SUPFAM" id="SSF53383">
    <property type="entry name" value="PLP-dependent transferases"/>
    <property type="match status" value="1"/>
</dbReference>
<dbReference type="GO" id="GO:0009102">
    <property type="term" value="P:biotin biosynthetic process"/>
    <property type="evidence" value="ECO:0007669"/>
    <property type="project" value="UniProtKB-KW"/>
</dbReference>
<dbReference type="OrthoDB" id="9807157at2"/>
<comment type="similarity">
    <text evidence="3">Belongs to the class-II pyridoxal-phosphate-dependent aminotransferase family. BioF subfamily.</text>
</comment>
<gene>
    <name evidence="14" type="ORF">FOF44_09375</name>
</gene>
<dbReference type="InterPro" id="IPR015422">
    <property type="entry name" value="PyrdxlP-dep_Trfase_small"/>
</dbReference>
<dbReference type="InterPro" id="IPR015424">
    <property type="entry name" value="PyrdxlP-dep_Trfase"/>
</dbReference>
<sequence length="404" mass="44237">MSDSKIQFDAKIQKALTTRREKGLQRSTQVFSYFSDNRISLATSNATAESTPYINFSSNDYLGLAREPELISAWQQGLNLYGCGSSASPTVTGLSMAHQSLQDKLCEWLGYPRAVLFNSGFSANQALLFTLLDKHDHLIQDKLNHASLMEAGMLSPASMSRFKHNDMNDLSCKLSALSLSQAKLVVSEGVFSMDGDVAPLNELSHQCQKHQAWLAIDDAHGLGVLGASGAGVTELLGIKPNILIVTFGKAVGLSGAAILCDESTGEFLNQFARHYVYSTAMPPAQAYAISYAITMIQQQTWRREKLVELAEILHESLSTLSGYRVTNTAIKPLICGSSQQAIDLSSYLKQKGMWVGAIRPPTVPANSARLRITLSSCHSPQQVSRLTQEIIQYYQLNKKSRGHD</sequence>
<dbReference type="PANTHER" id="PTHR13693">
    <property type="entry name" value="CLASS II AMINOTRANSFERASE/8-AMINO-7-OXONONANOATE SYNTHASE"/>
    <property type="match status" value="1"/>
</dbReference>
<evidence type="ECO:0000313" key="14">
    <source>
        <dbReference type="EMBL" id="TVO36409.1"/>
    </source>
</evidence>
<evidence type="ECO:0000256" key="11">
    <source>
        <dbReference type="ARBA" id="ARBA00047715"/>
    </source>
</evidence>
<comment type="caution">
    <text evidence="14">The sequence shown here is derived from an EMBL/GenBank/DDBJ whole genome shotgun (WGS) entry which is preliminary data.</text>
</comment>
<evidence type="ECO:0000259" key="13">
    <source>
        <dbReference type="Pfam" id="PF00155"/>
    </source>
</evidence>
<dbReference type="Proteomes" id="UP000319828">
    <property type="component" value="Unassembled WGS sequence"/>
</dbReference>
<dbReference type="InterPro" id="IPR001917">
    <property type="entry name" value="Aminotrans_II_pyridoxalP_BS"/>
</dbReference>
<dbReference type="InterPro" id="IPR050087">
    <property type="entry name" value="AON_synthase_class-II"/>
</dbReference>
<comment type="cofactor">
    <cofactor evidence="1 12">
        <name>pyridoxal 5'-phosphate</name>
        <dbReference type="ChEBI" id="CHEBI:597326"/>
    </cofactor>
</comment>
<evidence type="ECO:0000256" key="8">
    <source>
        <dbReference type="ARBA" id="ARBA00022898"/>
    </source>
</evidence>
<proteinExistence type="inferred from homology"/>
<dbReference type="EC" id="2.3.1.47" evidence="5"/>
<comment type="pathway">
    <text evidence="2">Cofactor biosynthesis; biotin biosynthesis.</text>
</comment>
<dbReference type="EMBL" id="VMKJ01000017">
    <property type="protein sequence ID" value="TVO36409.1"/>
    <property type="molecule type" value="Genomic_DNA"/>
</dbReference>
<dbReference type="PROSITE" id="PS00599">
    <property type="entry name" value="AA_TRANSFER_CLASS_2"/>
    <property type="match status" value="1"/>
</dbReference>
<dbReference type="InterPro" id="IPR004839">
    <property type="entry name" value="Aminotransferase_I/II_large"/>
</dbReference>
<comment type="catalytic activity">
    <reaction evidence="11">
        <text>6-carboxyhexanoyl-[ACP] + L-alanine + H(+) = (8S)-8-amino-7-oxononanoate + holo-[ACP] + CO2</text>
        <dbReference type="Rhea" id="RHEA:42288"/>
        <dbReference type="Rhea" id="RHEA-COMP:9685"/>
        <dbReference type="Rhea" id="RHEA-COMP:9955"/>
        <dbReference type="ChEBI" id="CHEBI:15378"/>
        <dbReference type="ChEBI" id="CHEBI:16526"/>
        <dbReference type="ChEBI" id="CHEBI:57972"/>
        <dbReference type="ChEBI" id="CHEBI:64479"/>
        <dbReference type="ChEBI" id="CHEBI:78846"/>
        <dbReference type="ChEBI" id="CHEBI:149468"/>
        <dbReference type="EC" id="2.3.1.47"/>
    </reaction>
</comment>
<dbReference type="GO" id="GO:0008710">
    <property type="term" value="F:8-amino-7-oxononanoate synthase activity"/>
    <property type="evidence" value="ECO:0007669"/>
    <property type="project" value="UniProtKB-EC"/>
</dbReference>
<dbReference type="Gene3D" id="3.90.1150.10">
    <property type="entry name" value="Aspartate Aminotransferase, domain 1"/>
    <property type="match status" value="1"/>
</dbReference>
<evidence type="ECO:0000256" key="2">
    <source>
        <dbReference type="ARBA" id="ARBA00004746"/>
    </source>
</evidence>
<evidence type="ECO:0000256" key="1">
    <source>
        <dbReference type="ARBA" id="ARBA00001933"/>
    </source>
</evidence>
<reference evidence="14 15" key="1">
    <citation type="submission" date="2019-07" db="EMBL/GenBank/DDBJ databases">
        <title>The draft genome sequence of Vibrio algivorus M1486.</title>
        <authorList>
            <person name="Meng X."/>
        </authorList>
    </citation>
    <scope>NUCLEOTIDE SEQUENCE [LARGE SCALE GENOMIC DNA]</scope>
    <source>
        <strain evidence="14 15">M1486</strain>
    </source>
</reference>
<dbReference type="InterPro" id="IPR015421">
    <property type="entry name" value="PyrdxlP-dep_Trfase_major"/>
</dbReference>
<dbReference type="AlphaFoldDB" id="A0A557P6Y4"/>
<keyword evidence="8 12" id="KW-0663">Pyridoxal phosphate</keyword>
<accession>A0A557P6Y4</accession>
<evidence type="ECO:0000256" key="4">
    <source>
        <dbReference type="ARBA" id="ARBA00011738"/>
    </source>
</evidence>
<name>A0A557P6Y4_9VIBR</name>
<evidence type="ECO:0000256" key="5">
    <source>
        <dbReference type="ARBA" id="ARBA00013187"/>
    </source>
</evidence>
<evidence type="ECO:0000256" key="3">
    <source>
        <dbReference type="ARBA" id="ARBA00010008"/>
    </source>
</evidence>
<evidence type="ECO:0000256" key="12">
    <source>
        <dbReference type="RuleBase" id="RU003693"/>
    </source>
</evidence>
<evidence type="ECO:0000256" key="10">
    <source>
        <dbReference type="ARBA" id="ARBA00033381"/>
    </source>
</evidence>
<dbReference type="PANTHER" id="PTHR13693:SF100">
    <property type="entry name" value="8-AMINO-7-OXONONANOATE SYNTHASE"/>
    <property type="match status" value="1"/>
</dbReference>
<dbReference type="Pfam" id="PF00155">
    <property type="entry name" value="Aminotran_1_2"/>
    <property type="match status" value="1"/>
</dbReference>
<keyword evidence="7" id="KW-0093">Biotin biosynthesis</keyword>
<comment type="subunit">
    <text evidence="4">Homodimer.</text>
</comment>
<evidence type="ECO:0000256" key="6">
    <source>
        <dbReference type="ARBA" id="ARBA00022679"/>
    </source>
</evidence>
<protein>
    <recommendedName>
        <fullName evidence="5">8-amino-7-oxononanoate synthase</fullName>
        <ecNumber evidence="5">2.3.1.47</ecNumber>
    </recommendedName>
    <alternativeName>
        <fullName evidence="9">7-keto-8-amino-pelargonic acid synthase</fullName>
    </alternativeName>
    <alternativeName>
        <fullName evidence="10">8-amino-7-ketopelargonate synthase</fullName>
    </alternativeName>
</protein>
<keyword evidence="6" id="KW-0808">Transferase</keyword>
<evidence type="ECO:0000256" key="9">
    <source>
        <dbReference type="ARBA" id="ARBA00032610"/>
    </source>
</evidence>